<comment type="caution">
    <text evidence="15">The sequence shown here is derived from an EMBL/GenBank/DDBJ whole genome shotgun (WGS) entry which is preliminary data.</text>
</comment>
<evidence type="ECO:0000256" key="10">
    <source>
        <dbReference type="PIRSR" id="PIRSR000108-1"/>
    </source>
</evidence>
<feature type="binding site" evidence="13">
    <location>
        <position position="82"/>
    </location>
    <ligand>
        <name>NADP(+)</name>
        <dbReference type="ChEBI" id="CHEBI:58349"/>
    </ligand>
</feature>
<evidence type="ECO:0000256" key="11">
    <source>
        <dbReference type="PIRSR" id="PIRSR000108-2"/>
    </source>
</evidence>
<dbReference type="GO" id="GO:0006102">
    <property type="term" value="P:isocitrate metabolic process"/>
    <property type="evidence" value="ECO:0007669"/>
    <property type="project" value="UniProtKB-UniRule"/>
</dbReference>
<feature type="binding site" evidence="11">
    <location>
        <position position="109"/>
    </location>
    <ligand>
        <name>D-threo-isocitrate</name>
        <dbReference type="ChEBI" id="CHEBI:15562"/>
    </ligand>
</feature>
<dbReference type="AlphaFoldDB" id="A0A2A4CR56"/>
<feature type="domain" description="Isopropylmalate dehydrogenase-like" evidence="14">
    <location>
        <begin position="9"/>
        <end position="394"/>
    </location>
</feature>
<evidence type="ECO:0000256" key="12">
    <source>
        <dbReference type="PIRSR" id="PIRSR000108-3"/>
    </source>
</evidence>
<gene>
    <name evidence="15" type="ORF">CLN94_06665</name>
</gene>
<dbReference type="PROSITE" id="PS00470">
    <property type="entry name" value="IDH_IMDH"/>
    <property type="match status" value="1"/>
</dbReference>
<keyword evidence="7 9" id="KW-0560">Oxidoreductase</keyword>
<evidence type="ECO:0000256" key="9">
    <source>
        <dbReference type="PIRNR" id="PIRNR000108"/>
    </source>
</evidence>
<dbReference type="GO" id="GO:0006099">
    <property type="term" value="P:tricarboxylic acid cycle"/>
    <property type="evidence" value="ECO:0007669"/>
    <property type="project" value="UniProtKB-KW"/>
</dbReference>
<dbReference type="InterPro" id="IPR024084">
    <property type="entry name" value="IsoPropMal-DH-like_dom"/>
</dbReference>
<dbReference type="PIRSF" id="PIRSF000108">
    <property type="entry name" value="IDH_NADP"/>
    <property type="match status" value="1"/>
</dbReference>
<protein>
    <recommendedName>
        <fullName evidence="9">Isocitrate dehydrogenase [NADP]</fullName>
        <ecNumber evidence="9">1.1.1.42</ecNumber>
    </recommendedName>
</protein>
<feature type="binding site" evidence="12">
    <location>
        <position position="250"/>
    </location>
    <ligand>
        <name>Mn(2+)</name>
        <dbReference type="ChEBI" id="CHEBI:29035"/>
    </ligand>
</feature>
<proteinExistence type="inferred from homology"/>
<evidence type="ECO:0000256" key="13">
    <source>
        <dbReference type="PIRSR" id="PIRSR000108-4"/>
    </source>
</evidence>
<evidence type="ECO:0000259" key="14">
    <source>
        <dbReference type="SMART" id="SM01329"/>
    </source>
</evidence>
<dbReference type="Pfam" id="PF00180">
    <property type="entry name" value="Iso_dh"/>
    <property type="match status" value="1"/>
</dbReference>
<comment type="similarity">
    <text evidence="2 9">Belongs to the isocitrate and isopropylmalate dehydrogenases family.</text>
</comment>
<dbReference type="GO" id="GO:0004450">
    <property type="term" value="F:isocitrate dehydrogenase (NADP+) activity"/>
    <property type="evidence" value="ECO:0007669"/>
    <property type="project" value="UniProtKB-UniRule"/>
</dbReference>
<keyword evidence="5 9" id="KW-0460">Magnesium</keyword>
<accession>A0A2A4CR56</accession>
<reference evidence="15 16" key="1">
    <citation type="submission" date="2017-09" db="EMBL/GenBank/DDBJ databases">
        <title>A multilocus sequence analysis scheme for characterization of bacteria in the genus Thioclava.</title>
        <authorList>
            <person name="Liu Y."/>
            <person name="Shao Z."/>
        </authorList>
    </citation>
    <scope>NUCLEOTIDE SEQUENCE [LARGE SCALE GENOMIC DNA]</scope>
    <source>
        <strain evidence="15 16">CAU 1312</strain>
    </source>
</reference>
<feature type="binding site" evidence="13">
    <location>
        <position position="258"/>
    </location>
    <ligand>
        <name>NADP(+)</name>
        <dbReference type="ChEBI" id="CHEBI:58349"/>
    </ligand>
</feature>
<feature type="site" description="Critical for catalysis" evidence="10">
    <location>
        <position position="139"/>
    </location>
</feature>
<dbReference type="GO" id="GO:0000287">
    <property type="term" value="F:magnesium ion binding"/>
    <property type="evidence" value="ECO:0007669"/>
    <property type="project" value="InterPro"/>
</dbReference>
<keyword evidence="6 9" id="KW-0521">NADP</keyword>
<feature type="binding site" evidence="11">
    <location>
        <begin position="94"/>
        <end position="100"/>
    </location>
    <ligand>
        <name>D-threo-isocitrate</name>
        <dbReference type="ChEBI" id="CHEBI:15562"/>
    </ligand>
</feature>
<keyword evidence="4 9" id="KW-0479">Metal-binding</keyword>
<dbReference type="EC" id="1.1.1.42" evidence="9"/>
<dbReference type="GO" id="GO:0051287">
    <property type="term" value="F:NAD binding"/>
    <property type="evidence" value="ECO:0007669"/>
    <property type="project" value="InterPro"/>
</dbReference>
<feature type="site" description="Critical for catalysis" evidence="10">
    <location>
        <position position="210"/>
    </location>
</feature>
<evidence type="ECO:0000256" key="8">
    <source>
        <dbReference type="ARBA" id="ARBA00023211"/>
    </source>
</evidence>
<dbReference type="InterPro" id="IPR004790">
    <property type="entry name" value="Isocitrate_DH_NADP"/>
</dbReference>
<evidence type="ECO:0000313" key="15">
    <source>
        <dbReference type="EMBL" id="PCD76967.1"/>
    </source>
</evidence>
<dbReference type="NCBIfam" id="TIGR00127">
    <property type="entry name" value="nadp_idh_euk"/>
    <property type="match status" value="1"/>
</dbReference>
<evidence type="ECO:0000313" key="16">
    <source>
        <dbReference type="Proteomes" id="UP000243507"/>
    </source>
</evidence>
<dbReference type="InterPro" id="IPR019818">
    <property type="entry name" value="IsoCit/isopropylmalate_DH_CS"/>
</dbReference>
<dbReference type="EMBL" id="NTJD01000004">
    <property type="protein sequence ID" value="PCD76967.1"/>
    <property type="molecule type" value="Genomic_DNA"/>
</dbReference>
<evidence type="ECO:0000256" key="5">
    <source>
        <dbReference type="ARBA" id="ARBA00022842"/>
    </source>
</evidence>
<feature type="binding site" evidence="13">
    <location>
        <begin position="75"/>
        <end position="77"/>
    </location>
    <ligand>
        <name>NADP(+)</name>
        <dbReference type="ChEBI" id="CHEBI:58349"/>
    </ligand>
</feature>
<evidence type="ECO:0000256" key="1">
    <source>
        <dbReference type="ARBA" id="ARBA00001936"/>
    </source>
</evidence>
<sequence length="402" mass="45228">MSKIKVANPVVELDGDEMTRIIWDFIKQKLILPYLDLDLKYYDLGIEERDRTEDQITIDAALAIKEYGVGVKCATITPDEARVEEFGLKKMWKSPNGTIRNILGGVVFRQPIICRNVPRLVPGWTKPIVVGRHAFGDQYKATDFTFPGAGKLTMKYEGADGTVIEKLVYDAPSAGVFQGMYNLDDSIIDFARASLNYGLALKWPVYLSTKNTILKAYDGRFKDLFQKVYEEEFEEQFKKAGIWYEHRLIDDMVACALKWNGGFVWACKNYDGDVQSDTVAQGFGSLGLMASQLMTPDGKIVEAEAAHGTVTRHYRQHQKGEATSTNSVASIYAWTGGLKHRAKLDGNAELMKFAETLERVTVQCVEDGFMTKDLALLVGPDQRWLTTMGFLEKVDEYLNKAM</sequence>
<dbReference type="SUPFAM" id="SSF53659">
    <property type="entry name" value="Isocitrate/Isopropylmalate dehydrogenase-like"/>
    <property type="match status" value="1"/>
</dbReference>
<evidence type="ECO:0000256" key="3">
    <source>
        <dbReference type="ARBA" id="ARBA00022532"/>
    </source>
</evidence>
<dbReference type="NCBIfam" id="NF006156">
    <property type="entry name" value="PRK08299.1"/>
    <property type="match status" value="1"/>
</dbReference>
<dbReference type="OrthoDB" id="9765655at2"/>
<evidence type="ECO:0000256" key="6">
    <source>
        <dbReference type="ARBA" id="ARBA00022857"/>
    </source>
</evidence>
<dbReference type="PANTHER" id="PTHR11822:SF21">
    <property type="entry name" value="ISOCITRATE DEHYDROGENASE [NADP], MITOCHONDRIAL"/>
    <property type="match status" value="1"/>
</dbReference>
<feature type="binding site" evidence="13">
    <location>
        <position position="326"/>
    </location>
    <ligand>
        <name>NADP(+)</name>
        <dbReference type="ChEBI" id="CHEBI:58349"/>
    </ligand>
</feature>
<feature type="binding site" evidence="11">
    <location>
        <position position="132"/>
    </location>
    <ligand>
        <name>D-threo-isocitrate</name>
        <dbReference type="ChEBI" id="CHEBI:15562"/>
    </ligand>
</feature>
<dbReference type="Gene3D" id="3.40.718.10">
    <property type="entry name" value="Isopropylmalate Dehydrogenase"/>
    <property type="match status" value="1"/>
</dbReference>
<dbReference type="PANTHER" id="PTHR11822">
    <property type="entry name" value="NADP-SPECIFIC ISOCITRATE DEHYDROGENASE"/>
    <property type="match status" value="1"/>
</dbReference>
<comment type="cofactor">
    <cofactor evidence="1">
        <name>Mn(2+)</name>
        <dbReference type="ChEBI" id="CHEBI:29035"/>
    </cofactor>
</comment>
<comment type="cofactor">
    <cofactor evidence="9 12">
        <name>Mg(2+)</name>
        <dbReference type="ChEBI" id="CHEBI:18420"/>
    </cofactor>
    <cofactor evidence="9 12">
        <name>Mn(2+)</name>
        <dbReference type="ChEBI" id="CHEBI:29035"/>
    </cofactor>
    <text evidence="9 12">Binds 1 Mg(2+) or Mn(2+) ion per subunit.</text>
</comment>
<evidence type="ECO:0000256" key="2">
    <source>
        <dbReference type="ARBA" id="ARBA00007769"/>
    </source>
</evidence>
<dbReference type="SMART" id="SM01329">
    <property type="entry name" value="Iso_dh"/>
    <property type="match status" value="1"/>
</dbReference>
<keyword evidence="16" id="KW-1185">Reference proteome</keyword>
<keyword evidence="8 9" id="KW-0464">Manganese</keyword>
<comment type="catalytic activity">
    <reaction evidence="9">
        <text>D-threo-isocitrate + NADP(+) = 2-oxoglutarate + CO2 + NADPH</text>
        <dbReference type="Rhea" id="RHEA:19629"/>
        <dbReference type="ChEBI" id="CHEBI:15562"/>
        <dbReference type="ChEBI" id="CHEBI:16526"/>
        <dbReference type="ChEBI" id="CHEBI:16810"/>
        <dbReference type="ChEBI" id="CHEBI:57783"/>
        <dbReference type="ChEBI" id="CHEBI:58349"/>
        <dbReference type="EC" id="1.1.1.42"/>
    </reaction>
</comment>
<dbReference type="Proteomes" id="UP000243507">
    <property type="component" value="Unassembled WGS sequence"/>
</dbReference>
<feature type="binding site" evidence="12">
    <location>
        <position position="273"/>
    </location>
    <ligand>
        <name>Mn(2+)</name>
        <dbReference type="ChEBI" id="CHEBI:29035"/>
    </ligand>
</feature>
<feature type="binding site" evidence="13">
    <location>
        <begin position="308"/>
        <end position="313"/>
    </location>
    <ligand>
        <name>NADP(+)</name>
        <dbReference type="ChEBI" id="CHEBI:58349"/>
    </ligand>
</feature>
<evidence type="ECO:0000256" key="4">
    <source>
        <dbReference type="ARBA" id="ARBA00022723"/>
    </source>
</evidence>
<keyword evidence="3 9" id="KW-0816">Tricarboxylic acid cycle</keyword>
<dbReference type="RefSeq" id="WP_096432814.1">
    <property type="nucleotide sequence ID" value="NZ_NTJD01000004.1"/>
</dbReference>
<evidence type="ECO:0000256" key="7">
    <source>
        <dbReference type="ARBA" id="ARBA00023002"/>
    </source>
</evidence>
<feature type="binding site" evidence="11">
    <location>
        <position position="77"/>
    </location>
    <ligand>
        <name>D-threo-isocitrate</name>
        <dbReference type="ChEBI" id="CHEBI:15562"/>
    </ligand>
</feature>
<organism evidence="15 16">
    <name type="scientific">Pseudothioclava arenosa</name>
    <dbReference type="NCBI Taxonomy" id="1795308"/>
    <lineage>
        <taxon>Bacteria</taxon>
        <taxon>Pseudomonadati</taxon>
        <taxon>Pseudomonadota</taxon>
        <taxon>Alphaproteobacteria</taxon>
        <taxon>Rhodobacterales</taxon>
        <taxon>Paracoccaceae</taxon>
        <taxon>Pseudothioclava</taxon>
    </lineage>
</organism>
<name>A0A2A4CR56_9RHOB</name>